<dbReference type="Gene3D" id="3.40.220.10">
    <property type="entry name" value="Leucine Aminopeptidase, subunit E, domain 1"/>
    <property type="match status" value="1"/>
</dbReference>
<gene>
    <name evidence="3" type="ORF">OUO13_05030</name>
</gene>
<dbReference type="PANTHER" id="PTHR12521">
    <property type="entry name" value="PROTEIN C6ORF130"/>
    <property type="match status" value="1"/>
</dbReference>
<dbReference type="SMART" id="SM00506">
    <property type="entry name" value="A1pp"/>
    <property type="match status" value="1"/>
</dbReference>
<organism evidence="3 4">
    <name type="scientific">Parathalassolituus penaei</name>
    <dbReference type="NCBI Taxonomy" id="2997323"/>
    <lineage>
        <taxon>Bacteria</taxon>
        <taxon>Pseudomonadati</taxon>
        <taxon>Pseudomonadota</taxon>
        <taxon>Gammaproteobacteria</taxon>
        <taxon>Oceanospirillales</taxon>
        <taxon>Oceanospirillaceae</taxon>
        <taxon>Parathalassolituus</taxon>
    </lineage>
</organism>
<dbReference type="RefSeq" id="WP_283172758.1">
    <property type="nucleotide sequence ID" value="NZ_JAPNOA010000018.1"/>
</dbReference>
<sequence>MIRYTTGNLLEADVDALVNTVNTVGVMGKGIALMFKERFPANMRAYALACKQQQVQTGQMFVTETGELSGPKWIVNFPTKQHWRSPSRMEWIDTGLQDLKRFICEQQVRSIAIPPLGAGNGGLAWEQVKPRIEQTLADLDNVDVLIYEPTARYQNVAKPQGVKALTPARAMIAELVRRYWTLGIDCSLLEIQKLAWFLQRAIQQNGQQDVLKLNFQALNYGPYANNLDHLLNALDGSYLKADKRIPDSDPLDVIWFRDDQKATLDAWFKSEGKDWIPTLDQAAQTIEGFESPFGMELLSTVDWAISRMHADPTLEGIRTAISQWPAGPQWAARKQQLFGDQHLQMALDRLVDQSRQLG</sequence>
<evidence type="ECO:0000313" key="4">
    <source>
        <dbReference type="Proteomes" id="UP001150830"/>
    </source>
</evidence>
<keyword evidence="4" id="KW-1185">Reference proteome</keyword>
<protein>
    <submittedName>
        <fullName evidence="3">Macro domain-containing protein</fullName>
    </submittedName>
</protein>
<dbReference type="InterPro" id="IPR043472">
    <property type="entry name" value="Macro_dom-like"/>
</dbReference>
<dbReference type="GO" id="GO:0140291">
    <property type="term" value="P:peptidyl-glutamate ADP-deribosylation"/>
    <property type="evidence" value="ECO:0007669"/>
    <property type="project" value="TreeGrafter"/>
</dbReference>
<dbReference type="SUPFAM" id="SSF52949">
    <property type="entry name" value="Macro domain-like"/>
    <property type="match status" value="1"/>
</dbReference>
<dbReference type="InterPro" id="IPR050892">
    <property type="entry name" value="ADP-ribose_metab_enzymes"/>
</dbReference>
<dbReference type="PROSITE" id="PS51154">
    <property type="entry name" value="MACRO"/>
    <property type="match status" value="1"/>
</dbReference>
<name>A0A9X3EBL0_9GAMM</name>
<reference evidence="3" key="1">
    <citation type="submission" date="2022-11" db="EMBL/GenBank/DDBJ databases">
        <title>Parathalassolutuus dongxingensis gen. nov., sp. nov., a novel member of family Oceanospirillaceae isolated from a coastal shrimp pond in Guangxi, China.</title>
        <authorList>
            <person name="Chen H."/>
        </authorList>
    </citation>
    <scope>NUCLEOTIDE SEQUENCE</scope>
    <source>
        <strain evidence="3">G-43</strain>
    </source>
</reference>
<dbReference type="Pfam" id="PF01661">
    <property type="entry name" value="Macro"/>
    <property type="match status" value="1"/>
</dbReference>
<dbReference type="Proteomes" id="UP001150830">
    <property type="component" value="Unassembled WGS sequence"/>
</dbReference>
<dbReference type="CDD" id="cd02901">
    <property type="entry name" value="Macro_Poa1p-like"/>
    <property type="match status" value="1"/>
</dbReference>
<feature type="domain" description="Macro" evidence="2">
    <location>
        <begin position="1"/>
        <end position="155"/>
    </location>
</feature>
<dbReference type="EMBL" id="JAPNOA010000018">
    <property type="protein sequence ID" value="MCY0964542.1"/>
    <property type="molecule type" value="Genomic_DNA"/>
</dbReference>
<evidence type="ECO:0000256" key="1">
    <source>
        <dbReference type="ARBA" id="ARBA00035885"/>
    </source>
</evidence>
<dbReference type="AlphaFoldDB" id="A0A9X3EBL0"/>
<evidence type="ECO:0000259" key="2">
    <source>
        <dbReference type="PROSITE" id="PS51154"/>
    </source>
</evidence>
<evidence type="ECO:0000313" key="3">
    <source>
        <dbReference type="EMBL" id="MCY0964542.1"/>
    </source>
</evidence>
<dbReference type="InterPro" id="IPR002589">
    <property type="entry name" value="Macro_dom"/>
</dbReference>
<dbReference type="PANTHER" id="PTHR12521:SF0">
    <property type="entry name" value="ADP-RIBOSE GLYCOHYDROLASE OARD1"/>
    <property type="match status" value="1"/>
</dbReference>
<comment type="catalytic activity">
    <reaction evidence="1">
        <text>an N-(ADP-alpha-D-ribosyl)-thymidine in DNA + H2O = a thymidine in DNA + ADP-D-ribose</text>
        <dbReference type="Rhea" id="RHEA:71655"/>
        <dbReference type="Rhea" id="RHEA-COMP:13556"/>
        <dbReference type="Rhea" id="RHEA-COMP:18051"/>
        <dbReference type="ChEBI" id="CHEBI:15377"/>
        <dbReference type="ChEBI" id="CHEBI:57967"/>
        <dbReference type="ChEBI" id="CHEBI:137386"/>
        <dbReference type="ChEBI" id="CHEBI:191199"/>
    </reaction>
    <physiologicalReaction direction="left-to-right" evidence="1">
        <dbReference type="Rhea" id="RHEA:71656"/>
    </physiologicalReaction>
</comment>
<proteinExistence type="predicted"/>
<accession>A0A9X3EBL0</accession>
<comment type="caution">
    <text evidence="3">The sequence shown here is derived from an EMBL/GenBank/DDBJ whole genome shotgun (WGS) entry which is preliminary data.</text>
</comment>